<organism evidence="10 11">
    <name type="scientific">Juglans regia</name>
    <name type="common">English walnut</name>
    <dbReference type="NCBI Taxonomy" id="51240"/>
    <lineage>
        <taxon>Eukaryota</taxon>
        <taxon>Viridiplantae</taxon>
        <taxon>Streptophyta</taxon>
        <taxon>Embryophyta</taxon>
        <taxon>Tracheophyta</taxon>
        <taxon>Spermatophyta</taxon>
        <taxon>Magnoliopsida</taxon>
        <taxon>eudicotyledons</taxon>
        <taxon>Gunneridae</taxon>
        <taxon>Pentapetalae</taxon>
        <taxon>rosids</taxon>
        <taxon>fabids</taxon>
        <taxon>Fagales</taxon>
        <taxon>Juglandaceae</taxon>
        <taxon>Juglans</taxon>
    </lineage>
</organism>
<dbReference type="PANTHER" id="PTHR33573">
    <property type="entry name" value="CASP-LIKE PROTEIN 4A4"/>
    <property type="match status" value="1"/>
</dbReference>
<comment type="subunit">
    <text evidence="3 8">Homodimer and heterodimers.</text>
</comment>
<protein>
    <recommendedName>
        <fullName evidence="8">CASP-like protein</fullName>
    </recommendedName>
</protein>
<feature type="transmembrane region" description="Helical" evidence="8">
    <location>
        <begin position="32"/>
        <end position="54"/>
    </location>
</feature>
<evidence type="ECO:0000256" key="4">
    <source>
        <dbReference type="ARBA" id="ARBA00022475"/>
    </source>
</evidence>
<keyword evidence="5 8" id="KW-0812">Transmembrane</keyword>
<evidence type="ECO:0000256" key="7">
    <source>
        <dbReference type="ARBA" id="ARBA00023136"/>
    </source>
</evidence>
<feature type="non-terminal residue" evidence="10">
    <location>
        <position position="1"/>
    </location>
</feature>
<reference evidence="10" key="2">
    <citation type="submission" date="2020-03" db="EMBL/GenBank/DDBJ databases">
        <title>Walnut 2.0.</title>
        <authorList>
            <person name="Marrano A."/>
            <person name="Britton M."/>
            <person name="Zimin A.V."/>
            <person name="Zaini P.A."/>
            <person name="Workman R."/>
            <person name="Puiu D."/>
            <person name="Bianco L."/>
            <person name="Allen B.J."/>
            <person name="Troggio M."/>
            <person name="Leslie C.A."/>
            <person name="Timp W."/>
            <person name="Dendekar A."/>
            <person name="Salzberg S.L."/>
            <person name="Neale D.B."/>
        </authorList>
    </citation>
    <scope>NUCLEOTIDE SEQUENCE</scope>
    <source>
        <tissue evidence="10">Leaves</tissue>
    </source>
</reference>
<sequence length="190" mass="20499">QQWSSNISFELVLIGRSRMADAAPGSSTTSRVVLLILRVFSFVLLLISLIVLAVNSGTMESDVGTLKIHFNDVYAYRYMLAAIVIGFAYSLMQLAFSVFRLLMANGCLGGDCGVLLDFYGDKVVSYVLATGAAAGFGVTTDLKRVFEIAGLDFGDKFYQMANASASLLFLAFVCTAICSVLSSYALPKKF</sequence>
<keyword evidence="6 8" id="KW-1133">Transmembrane helix</keyword>
<accession>A0A833UA94</accession>
<dbReference type="PANTHER" id="PTHR33573:SF40">
    <property type="entry name" value="CASP-LIKE PROTEIN 4D2"/>
    <property type="match status" value="1"/>
</dbReference>
<feature type="transmembrane region" description="Helical" evidence="8">
    <location>
        <begin position="75"/>
        <end position="103"/>
    </location>
</feature>
<dbReference type="InterPro" id="IPR006702">
    <property type="entry name" value="CASP_dom"/>
</dbReference>
<dbReference type="Gramene" id="Jr12_23100_p1">
    <property type="protein sequence ID" value="cds.Jr12_23100_p1"/>
    <property type="gene ID" value="Jr12_23100"/>
</dbReference>
<comment type="subcellular location">
    <subcellularLocation>
        <location evidence="1 8">Cell membrane</location>
        <topology evidence="1 8">Multi-pass membrane protein</topology>
    </subcellularLocation>
</comment>
<evidence type="ECO:0000313" key="10">
    <source>
        <dbReference type="EMBL" id="KAF5453543.1"/>
    </source>
</evidence>
<comment type="caution">
    <text evidence="8">Lacks conserved residue(s) required for the propagation of feature annotation.</text>
</comment>
<evidence type="ECO:0000256" key="5">
    <source>
        <dbReference type="ARBA" id="ARBA00022692"/>
    </source>
</evidence>
<evidence type="ECO:0000256" key="1">
    <source>
        <dbReference type="ARBA" id="ARBA00004651"/>
    </source>
</evidence>
<evidence type="ECO:0000256" key="3">
    <source>
        <dbReference type="ARBA" id="ARBA00011489"/>
    </source>
</evidence>
<keyword evidence="7 8" id="KW-0472">Membrane</keyword>
<evidence type="ECO:0000259" key="9">
    <source>
        <dbReference type="Pfam" id="PF04535"/>
    </source>
</evidence>
<dbReference type="Proteomes" id="UP000619265">
    <property type="component" value="Unassembled WGS sequence"/>
</dbReference>
<reference evidence="10" key="1">
    <citation type="submission" date="2015-10" db="EMBL/GenBank/DDBJ databases">
        <authorList>
            <person name="Martinez-Garcia P.J."/>
            <person name="Crepeau M.W."/>
            <person name="Puiu D."/>
            <person name="Gonzalez-Ibeas D."/>
            <person name="Whalen J."/>
            <person name="Stevens K."/>
            <person name="Paul R."/>
            <person name="Butterfield T."/>
            <person name="Britton M."/>
            <person name="Reagan R."/>
            <person name="Chakraborty S."/>
            <person name="Walawage S.L."/>
            <person name="Vasquez-Gross H.A."/>
            <person name="Cardeno C."/>
            <person name="Famula R."/>
            <person name="Pratt K."/>
            <person name="Kuruganti S."/>
            <person name="Aradhya M.K."/>
            <person name="Leslie C.A."/>
            <person name="Dandekar A.M."/>
            <person name="Salzberg S.L."/>
            <person name="Wegrzyn J.L."/>
            <person name="Langley C.H."/>
            <person name="Neale D.B."/>
        </authorList>
    </citation>
    <scope>NUCLEOTIDE SEQUENCE</scope>
    <source>
        <tissue evidence="10">Leaves</tissue>
    </source>
</reference>
<comment type="similarity">
    <text evidence="2 8">Belongs to the Casparian strip membrane proteins (CASP) family.</text>
</comment>
<evidence type="ECO:0000256" key="2">
    <source>
        <dbReference type="ARBA" id="ARBA00007651"/>
    </source>
</evidence>
<dbReference type="GO" id="GO:0005886">
    <property type="term" value="C:plasma membrane"/>
    <property type="evidence" value="ECO:0007669"/>
    <property type="project" value="UniProtKB-SubCell"/>
</dbReference>
<dbReference type="Pfam" id="PF04535">
    <property type="entry name" value="CASP_dom"/>
    <property type="match status" value="1"/>
</dbReference>
<comment type="caution">
    <text evidence="10">The sequence shown here is derived from an EMBL/GenBank/DDBJ whole genome shotgun (WGS) entry which is preliminary data.</text>
</comment>
<dbReference type="EMBL" id="LIHL02000012">
    <property type="protein sequence ID" value="KAF5453543.1"/>
    <property type="molecule type" value="Genomic_DNA"/>
</dbReference>
<proteinExistence type="inferred from homology"/>
<dbReference type="AlphaFoldDB" id="A0A833UA94"/>
<evidence type="ECO:0000256" key="6">
    <source>
        <dbReference type="ARBA" id="ARBA00022989"/>
    </source>
</evidence>
<gene>
    <name evidence="10" type="ORF">F2P56_028440</name>
</gene>
<feature type="domain" description="Casparian strip membrane protein" evidence="9">
    <location>
        <begin position="29"/>
        <end position="174"/>
    </location>
</feature>
<evidence type="ECO:0000313" key="11">
    <source>
        <dbReference type="Proteomes" id="UP000619265"/>
    </source>
</evidence>
<evidence type="ECO:0000256" key="8">
    <source>
        <dbReference type="RuleBase" id="RU361233"/>
    </source>
</evidence>
<name>A0A833UA94_JUGRE</name>
<feature type="transmembrane region" description="Helical" evidence="8">
    <location>
        <begin position="163"/>
        <end position="186"/>
    </location>
</feature>
<keyword evidence="4 8" id="KW-1003">Cell membrane</keyword>